<dbReference type="Proteomes" id="UP000480246">
    <property type="component" value="Unassembled WGS sequence"/>
</dbReference>
<proteinExistence type="predicted"/>
<dbReference type="EMBL" id="WEID01000017">
    <property type="protein sequence ID" value="KAB8138507.1"/>
    <property type="molecule type" value="Genomic_DNA"/>
</dbReference>
<evidence type="ECO:0000313" key="2">
    <source>
        <dbReference type="Proteomes" id="UP000480246"/>
    </source>
</evidence>
<reference evidence="1 2" key="1">
    <citation type="submission" date="2019-10" db="EMBL/GenBank/DDBJ databases">
        <title>Gracilibacillus sp. nov. isolated from rice seeds.</title>
        <authorList>
            <person name="He S."/>
        </authorList>
    </citation>
    <scope>NUCLEOTIDE SEQUENCE [LARGE SCALE GENOMIC DNA]</scope>
    <source>
        <strain evidence="1 2">TD8</strain>
    </source>
</reference>
<dbReference type="SUPFAM" id="SSF140415">
    <property type="entry name" value="YppE-like"/>
    <property type="match status" value="1"/>
</dbReference>
<dbReference type="OrthoDB" id="2691485at2"/>
<dbReference type="InterPro" id="IPR023351">
    <property type="entry name" value="YppE-like_sf"/>
</dbReference>
<accession>A0A7C8KRT2</accession>
<protein>
    <submittedName>
        <fullName evidence="1">DUF1798 family protein</fullName>
    </submittedName>
</protein>
<organism evidence="1 2">
    <name type="scientific">Gracilibacillus oryzae</name>
    <dbReference type="NCBI Taxonomy" id="1672701"/>
    <lineage>
        <taxon>Bacteria</taxon>
        <taxon>Bacillati</taxon>
        <taxon>Bacillota</taxon>
        <taxon>Bacilli</taxon>
        <taxon>Bacillales</taxon>
        <taxon>Bacillaceae</taxon>
        <taxon>Gracilibacillus</taxon>
    </lineage>
</organism>
<name>A0A7C8KRT2_9BACI</name>
<dbReference type="Pfam" id="PF08807">
    <property type="entry name" value="DUF1798"/>
    <property type="match status" value="1"/>
</dbReference>
<dbReference type="Gene3D" id="1.20.120.440">
    <property type="entry name" value="YppE-like"/>
    <property type="match status" value="1"/>
</dbReference>
<evidence type="ECO:0000313" key="1">
    <source>
        <dbReference type="EMBL" id="KAB8138507.1"/>
    </source>
</evidence>
<comment type="caution">
    <text evidence="1">The sequence shown here is derived from an EMBL/GenBank/DDBJ whole genome shotgun (WGS) entry which is preliminary data.</text>
</comment>
<keyword evidence="2" id="KW-1185">Reference proteome</keyword>
<dbReference type="AlphaFoldDB" id="A0A7C8KRT2"/>
<gene>
    <name evidence="1" type="ORF">F9U64_04675</name>
</gene>
<sequence length="124" mass="15110">MQLLEQTIQLEQVLVKLKDHYLTNERPENKRDPVFFQFVKEQTSPVFEQIDHWYKNALQFIQNREVKVHPQQLQSTEDNLKILLLHSYYIDVRKRRYMDLYQSIQYVLDSLKQDIKNQTKRGGE</sequence>
<dbReference type="InterPro" id="IPR014913">
    <property type="entry name" value="YppE-like"/>
</dbReference>